<evidence type="ECO:0000256" key="5">
    <source>
        <dbReference type="ARBA" id="ARBA00022679"/>
    </source>
</evidence>
<dbReference type="InterPro" id="IPR013616">
    <property type="entry name" value="Chitin_synth_N"/>
</dbReference>
<keyword evidence="15" id="KW-1185">Reference proteome</keyword>
<dbReference type="Pfam" id="PF08407">
    <property type="entry name" value="Chitin_synth_1N"/>
    <property type="match status" value="1"/>
</dbReference>
<keyword evidence="5" id="KW-0808">Transferase</keyword>
<dbReference type="PANTHER" id="PTHR22914:SF9">
    <property type="entry name" value="CHITIN SYNTHASE 1"/>
    <property type="match status" value="1"/>
</dbReference>
<feature type="coiled-coil region" evidence="10">
    <location>
        <begin position="1149"/>
        <end position="1203"/>
    </location>
</feature>
<reference evidence="15" key="1">
    <citation type="submission" date="2016-05" db="EMBL/GenBank/DDBJ databases">
        <title>Comparative genomics of biotechnologically important yeasts.</title>
        <authorList>
            <consortium name="DOE Joint Genome Institute"/>
            <person name="Riley R."/>
            <person name="Haridas S."/>
            <person name="Wolfe K.H."/>
            <person name="Lopes M.R."/>
            <person name="Hittinger C.T."/>
            <person name="Goker M."/>
            <person name="Salamov A."/>
            <person name="Wisecaver J."/>
            <person name="Long T.M."/>
            <person name="Aerts A.L."/>
            <person name="Barry K."/>
            <person name="Choi C."/>
            <person name="Clum A."/>
            <person name="Coughlan A.Y."/>
            <person name="Deshpande S."/>
            <person name="Douglass A.P."/>
            <person name="Hanson S.J."/>
            <person name="Klenk H.-P."/>
            <person name="Labutti K."/>
            <person name="Lapidus A."/>
            <person name="Lindquist E."/>
            <person name="Lipzen A."/>
            <person name="Meier-Kolthoff J.P."/>
            <person name="Ohm R.A."/>
            <person name="Otillar R.P."/>
            <person name="Pangilinan J."/>
            <person name="Peng Y."/>
            <person name="Rokas A."/>
            <person name="Rosa C.A."/>
            <person name="Scheuner C."/>
            <person name="Sibirny A.A."/>
            <person name="Slot J.C."/>
            <person name="Stielow J.B."/>
            <person name="Sun H."/>
            <person name="Kurtzman C.P."/>
            <person name="Blackwell M."/>
            <person name="Grigoriev I.V."/>
            <person name="Jeffries T.W."/>
        </authorList>
    </citation>
    <scope>NUCLEOTIDE SEQUENCE [LARGE SCALE GENOMIC DNA]</scope>
    <source>
        <strain evidence="15">NRRL Y-1933</strain>
    </source>
</reference>
<dbReference type="GO" id="GO:0004100">
    <property type="term" value="F:chitin synthase activity"/>
    <property type="evidence" value="ECO:0007669"/>
    <property type="project" value="UniProtKB-EC"/>
</dbReference>
<evidence type="ECO:0000256" key="8">
    <source>
        <dbReference type="ARBA" id="ARBA00023136"/>
    </source>
</evidence>
<dbReference type="GO" id="GO:0006031">
    <property type="term" value="P:chitin biosynthetic process"/>
    <property type="evidence" value="ECO:0007669"/>
    <property type="project" value="TreeGrafter"/>
</dbReference>
<feature type="transmembrane region" description="Helical" evidence="12">
    <location>
        <begin position="988"/>
        <end position="1012"/>
    </location>
</feature>
<dbReference type="SUPFAM" id="SSF53448">
    <property type="entry name" value="Nucleotide-diphospho-sugar transferases"/>
    <property type="match status" value="1"/>
</dbReference>
<feature type="region of interest" description="Disordered" evidence="11">
    <location>
        <begin position="1"/>
        <end position="54"/>
    </location>
</feature>
<dbReference type="AlphaFoldDB" id="A0A1E4RMM3"/>
<dbReference type="GO" id="GO:0005886">
    <property type="term" value="C:plasma membrane"/>
    <property type="evidence" value="ECO:0007669"/>
    <property type="project" value="UniProtKB-SubCell"/>
</dbReference>
<evidence type="ECO:0000256" key="7">
    <source>
        <dbReference type="ARBA" id="ARBA00022989"/>
    </source>
</evidence>
<dbReference type="STRING" id="984485.A0A1E4RMM3"/>
<organism evidence="14 15">
    <name type="scientific">Hyphopichia burtonii NRRL Y-1933</name>
    <dbReference type="NCBI Taxonomy" id="984485"/>
    <lineage>
        <taxon>Eukaryota</taxon>
        <taxon>Fungi</taxon>
        <taxon>Dikarya</taxon>
        <taxon>Ascomycota</taxon>
        <taxon>Saccharomycotina</taxon>
        <taxon>Pichiomycetes</taxon>
        <taxon>Debaryomycetaceae</taxon>
        <taxon>Hyphopichia</taxon>
    </lineage>
</organism>
<feature type="domain" description="Chitin synthase N-terminal" evidence="13">
    <location>
        <begin position="261"/>
        <end position="331"/>
    </location>
</feature>
<feature type="transmembrane region" description="Helical" evidence="12">
    <location>
        <begin position="700"/>
        <end position="720"/>
    </location>
</feature>
<feature type="transmembrane region" description="Helical" evidence="12">
    <location>
        <begin position="771"/>
        <end position="798"/>
    </location>
</feature>
<dbReference type="CDD" id="cd04190">
    <property type="entry name" value="Chitin_synth_C"/>
    <property type="match status" value="1"/>
</dbReference>
<dbReference type="OrthoDB" id="26569at2759"/>
<evidence type="ECO:0000256" key="10">
    <source>
        <dbReference type="SAM" id="Coils"/>
    </source>
</evidence>
<keyword evidence="7 12" id="KW-1133">Transmembrane helix</keyword>
<keyword evidence="6 12" id="KW-0812">Transmembrane</keyword>
<dbReference type="PANTHER" id="PTHR22914">
    <property type="entry name" value="CHITIN SYNTHASE"/>
    <property type="match status" value="1"/>
</dbReference>
<protein>
    <recommendedName>
        <fullName evidence="2">chitin synthase</fullName>
        <ecNumber evidence="2">2.4.1.16</ecNumber>
    </recommendedName>
</protein>
<dbReference type="GO" id="GO:0071555">
    <property type="term" value="P:cell wall organization"/>
    <property type="evidence" value="ECO:0007669"/>
    <property type="project" value="UniProtKB-KW"/>
</dbReference>
<sequence length="1268" mass="145271">MSNYHRFNSSNDDDESRFLNTSGYAGQNSRYNASSDSINFQQPQAAAYSEDRYSRSHDHLNSFYNDEQSTQDYSKPTNIFSGAVNPPAPAFSPLPSSDNPFENAFGREDTSYGGNFDPNHQYEMNDFHDYNYSGNKYSNNPNFSEAFVPHVYDDEEERLEDQRIQYDQFEGDYYDLNTVHLPPTPAPASNSGAPVSRNITPHQPSLIDVPPPQSPFEMVAPPPPQSPFGNEFEYGEPPEEEPPREEIPDPEPQKALLISGINGHLVLDCPVADELLSKYNNYDPNNPDGGGLKREFSYMRYTAVTCGPSNFERDNYILRQVHYTPEPRQTELMVVVTMYNEDDILLARTLKGVFKNIKHLESRTRSSTWGPNSWKKVVVCVVSDGRSKINERAQALLAALGVYQAGLAKSVVDDRKVQAHMYEYTTRVGIASVGDTVKLTTEKIVPVQMLFCLKEKNAKKINSHRWCFDAIAKLLKPEVVVLLDAGTQPTGKSLYHLWKEFARNPQVAGACGEIKASLKKRQIATNPIVYAQNFEYKISNILDKPTESVFGFISVLPGAFSAYRYVALQNDVNGKGPLEKYFKGEFLHGGDLDPDDDEYLLKSKMLENEAGIFTSNMYLAEDRILCYELVAKRNCCWLLRYCKSASAETDVPEKLSEFILQRRRWLNGSFFAAIYSLAHFPKLWHSSHTFLRKLFLHIQFFYQLLNLIVSWFSIGSYFLVFRILTTSLAAKDLHFAPGKVLSVIFLWLYLASIVTTFVLSFGNTPKGTEKFYVVIVIFFAILMAYMIFAAIFMAVHAIQSIYDDQTKITVSLFFKNAEFRDLVVATSSTYALYFLASFIYFEPWHMFTSFIQYILLSPAYVNVLNIYAFCNIDDISWGTKGDVGAADLGAAVKKEDGSFDVNVPTEAAEINQCYLEELEKIKKPIDNSGDKYVPTHEDYYAFIRSMTVLVWMISNFVIIALVLETGGFNQFESESSLSKTKESRAEVFLTVILWLVAFMALYRFIGCVLYLIQRFVREPLPLPYKPDPKGSSIKLEDDEQTAVDTKALNEAGIDKDIPTIFSTRGNQVQNKAENETHLINISKKPRSISLRQKYFDKPLSILRPITKASKRDYICIIEEKLEKLRELSQDCESDDIKELELRINSLIDVTIHSREQEQLERQREQLEKERLEIARQEEEAEERKRYELERREEEERLAQQEFNGDEQMDFENQPTDINSTFHEGFDIIKELERNQPLHSKIQCINHYNNNPQYIGNNMCFDNTKWVKL</sequence>
<comment type="subcellular location">
    <subcellularLocation>
        <location evidence="1">Cell membrane</location>
        <topology evidence="1">Multi-pass membrane protein</topology>
    </subcellularLocation>
</comment>
<dbReference type="EMBL" id="KV454539">
    <property type="protein sequence ID" value="ODV68345.1"/>
    <property type="molecule type" value="Genomic_DNA"/>
</dbReference>
<dbReference type="Pfam" id="PF01644">
    <property type="entry name" value="Chitin_synth_1"/>
    <property type="match status" value="1"/>
</dbReference>
<evidence type="ECO:0000313" key="14">
    <source>
        <dbReference type="EMBL" id="ODV68345.1"/>
    </source>
</evidence>
<accession>A0A1E4RMM3</accession>
<keyword evidence="8 12" id="KW-0472">Membrane</keyword>
<feature type="transmembrane region" description="Helical" evidence="12">
    <location>
        <begin position="740"/>
        <end position="759"/>
    </location>
</feature>
<feature type="compositionally biased region" description="Polar residues" evidence="11">
    <location>
        <begin position="18"/>
        <end position="44"/>
    </location>
</feature>
<evidence type="ECO:0000256" key="11">
    <source>
        <dbReference type="SAM" id="MobiDB-lite"/>
    </source>
</evidence>
<keyword evidence="9" id="KW-0961">Cell wall biogenesis/degradation</keyword>
<evidence type="ECO:0000256" key="6">
    <source>
        <dbReference type="ARBA" id="ARBA00022692"/>
    </source>
</evidence>
<dbReference type="InterPro" id="IPR029044">
    <property type="entry name" value="Nucleotide-diphossugar_trans"/>
</dbReference>
<evidence type="ECO:0000256" key="1">
    <source>
        <dbReference type="ARBA" id="ARBA00004651"/>
    </source>
</evidence>
<dbReference type="RefSeq" id="XP_020077412.1">
    <property type="nucleotide sequence ID" value="XM_020224014.1"/>
</dbReference>
<evidence type="ECO:0000256" key="2">
    <source>
        <dbReference type="ARBA" id="ARBA00012543"/>
    </source>
</evidence>
<feature type="region of interest" description="Disordered" evidence="11">
    <location>
        <begin position="220"/>
        <end position="250"/>
    </location>
</feature>
<gene>
    <name evidence="14" type="ORF">HYPBUDRAFT_9843</name>
</gene>
<dbReference type="GeneID" id="30998563"/>
<keyword evidence="10" id="KW-0175">Coiled coil</keyword>
<dbReference type="GO" id="GO:0030428">
    <property type="term" value="C:cell septum"/>
    <property type="evidence" value="ECO:0007669"/>
    <property type="project" value="TreeGrafter"/>
</dbReference>
<feature type="transmembrane region" description="Helical" evidence="12">
    <location>
        <begin position="948"/>
        <end position="968"/>
    </location>
</feature>
<name>A0A1E4RMM3_9ASCO</name>
<proteinExistence type="predicted"/>
<dbReference type="InterPro" id="IPR004835">
    <property type="entry name" value="Chitin_synth"/>
</dbReference>
<keyword evidence="4" id="KW-0328">Glycosyltransferase</keyword>
<dbReference type="EC" id="2.4.1.16" evidence="2"/>
<evidence type="ECO:0000256" key="3">
    <source>
        <dbReference type="ARBA" id="ARBA00022475"/>
    </source>
</evidence>
<evidence type="ECO:0000313" key="15">
    <source>
        <dbReference type="Proteomes" id="UP000095085"/>
    </source>
</evidence>
<dbReference type="Proteomes" id="UP000095085">
    <property type="component" value="Unassembled WGS sequence"/>
</dbReference>
<feature type="compositionally biased region" description="Polar residues" evidence="11">
    <location>
        <begin position="1"/>
        <end position="10"/>
    </location>
</feature>
<feature type="transmembrane region" description="Helical" evidence="12">
    <location>
        <begin position="819"/>
        <end position="841"/>
    </location>
</feature>
<keyword evidence="3" id="KW-1003">Cell membrane</keyword>
<feature type="compositionally biased region" description="Acidic residues" evidence="11">
    <location>
        <begin position="233"/>
        <end position="243"/>
    </location>
</feature>
<evidence type="ECO:0000256" key="4">
    <source>
        <dbReference type="ARBA" id="ARBA00022676"/>
    </source>
</evidence>
<feature type="transmembrane region" description="Helical" evidence="12">
    <location>
        <begin position="847"/>
        <end position="870"/>
    </location>
</feature>
<evidence type="ECO:0000256" key="9">
    <source>
        <dbReference type="ARBA" id="ARBA00023316"/>
    </source>
</evidence>
<evidence type="ECO:0000259" key="13">
    <source>
        <dbReference type="Pfam" id="PF08407"/>
    </source>
</evidence>
<evidence type="ECO:0000256" key="12">
    <source>
        <dbReference type="SAM" id="Phobius"/>
    </source>
</evidence>